<evidence type="ECO:0000313" key="4">
    <source>
        <dbReference type="EMBL" id="KEQ01249.1"/>
    </source>
</evidence>
<dbReference type="GO" id="GO:0005524">
    <property type="term" value="F:ATP binding"/>
    <property type="evidence" value="ECO:0007669"/>
    <property type="project" value="InterPro"/>
</dbReference>
<comment type="similarity">
    <text evidence="1">Belongs to the GSP E family.</text>
</comment>
<name>A0A074W1B6_9NEIS</name>
<gene>
    <name evidence="4" type="ORF">SASC598J21_009870</name>
</gene>
<dbReference type="InterPro" id="IPR006321">
    <property type="entry name" value="PilT/PilU"/>
</dbReference>
<dbReference type="PANTHER" id="PTHR30486:SF12">
    <property type="entry name" value="TYPE IV PILUS ATPASE PILU"/>
    <property type="match status" value="1"/>
</dbReference>
<dbReference type="GO" id="GO:0006508">
    <property type="term" value="P:proteolysis"/>
    <property type="evidence" value="ECO:0007669"/>
    <property type="project" value="InterPro"/>
</dbReference>
<dbReference type="Pfam" id="PF00437">
    <property type="entry name" value="T2SSE"/>
    <property type="match status" value="1"/>
</dbReference>
<dbReference type="NCBIfam" id="TIGR01420">
    <property type="entry name" value="pilT_fam"/>
    <property type="match status" value="1"/>
</dbReference>
<evidence type="ECO:0000256" key="2">
    <source>
        <dbReference type="SAM" id="MobiDB-lite"/>
    </source>
</evidence>
<protein>
    <submittedName>
        <fullName evidence="4">Tfp pilus assembly protein, ATPase PilU</fullName>
    </submittedName>
</protein>
<dbReference type="Gene3D" id="3.30.450.90">
    <property type="match status" value="1"/>
</dbReference>
<dbReference type="PANTHER" id="PTHR30486">
    <property type="entry name" value="TWITCHING MOTILITY PROTEIN PILT"/>
    <property type="match status" value="1"/>
</dbReference>
<comment type="caution">
    <text evidence="4">The sequence shown here is derived from an EMBL/GenBank/DDBJ whole genome shotgun (WGS) entry which is preliminary data.</text>
</comment>
<reference evidence="4 5" key="1">
    <citation type="journal article" date="2014" name="PLoS Genet.">
        <title>Hidden diversity in honey bee gut symbionts detected by single-cell genomics.</title>
        <authorList>
            <person name="Engel P."/>
            <person name="Stepanauskas R."/>
            <person name="Moran N."/>
        </authorList>
    </citation>
    <scope>NUCLEOTIDE SEQUENCE [LARGE SCALE GENOMIC DNA]</scope>
    <source>
        <strain evidence="4 5">SCGC AB-598-J21</strain>
    </source>
</reference>
<feature type="domain" description="Bacterial type II secretion system protein E" evidence="3">
    <location>
        <begin position="159"/>
        <end position="441"/>
    </location>
</feature>
<dbReference type="InterPro" id="IPR001482">
    <property type="entry name" value="T2SS/T4SS_dom"/>
</dbReference>
<dbReference type="AlphaFoldDB" id="A0A074W1B6"/>
<evidence type="ECO:0000259" key="3">
    <source>
        <dbReference type="Pfam" id="PF00437"/>
    </source>
</evidence>
<dbReference type="EMBL" id="AVQL01000430">
    <property type="protein sequence ID" value="KEQ01249.1"/>
    <property type="molecule type" value="Genomic_DNA"/>
</dbReference>
<dbReference type="Gene3D" id="3.40.50.300">
    <property type="entry name" value="P-loop containing nucleotide triphosphate hydrolases"/>
    <property type="match status" value="1"/>
</dbReference>
<proteinExistence type="inferred from homology"/>
<dbReference type="SUPFAM" id="SSF52540">
    <property type="entry name" value="P-loop containing nucleoside triphosphate hydrolases"/>
    <property type="match status" value="1"/>
</dbReference>
<organism evidence="4 5">
    <name type="scientific">Snodgrassella alvi SCGC AB-598-J21</name>
    <dbReference type="NCBI Taxonomy" id="1385367"/>
    <lineage>
        <taxon>Bacteria</taxon>
        <taxon>Pseudomonadati</taxon>
        <taxon>Pseudomonadota</taxon>
        <taxon>Betaproteobacteria</taxon>
        <taxon>Neisseriales</taxon>
        <taxon>Neisseriaceae</taxon>
        <taxon>Snodgrassella</taxon>
    </lineage>
</organism>
<dbReference type="Proteomes" id="UP000027644">
    <property type="component" value="Unassembled WGS sequence"/>
</dbReference>
<dbReference type="CDD" id="cd01131">
    <property type="entry name" value="PilT"/>
    <property type="match status" value="1"/>
</dbReference>
<evidence type="ECO:0000256" key="1">
    <source>
        <dbReference type="ARBA" id="ARBA00006611"/>
    </source>
</evidence>
<dbReference type="InterPro" id="IPR027417">
    <property type="entry name" value="P-loop_NTPase"/>
</dbReference>
<dbReference type="GO" id="GO:0004190">
    <property type="term" value="F:aspartic-type endopeptidase activity"/>
    <property type="evidence" value="ECO:0007669"/>
    <property type="project" value="InterPro"/>
</dbReference>
<feature type="region of interest" description="Disordered" evidence="2">
    <location>
        <begin position="30"/>
        <end position="50"/>
    </location>
</feature>
<evidence type="ECO:0000313" key="5">
    <source>
        <dbReference type="Proteomes" id="UP000027644"/>
    </source>
</evidence>
<dbReference type="GO" id="GO:0016887">
    <property type="term" value="F:ATP hydrolysis activity"/>
    <property type="evidence" value="ECO:0007669"/>
    <property type="project" value="InterPro"/>
</dbReference>
<dbReference type="PROSITE" id="PS00141">
    <property type="entry name" value="ASP_PROTEASE"/>
    <property type="match status" value="1"/>
</dbReference>
<accession>A0A074W1B6</accession>
<sequence length="531" mass="57431">MGTLKGSAEESSALSDLLADMVNHYQHPAATGAADTSASGTAANTSTVTTEQPVLQSNAVAKEVTVTTANQISAPNTTATTATAGNMTKSAVTAVSQTEKAVSVPVAERIPAKTSVTSEINTMTKPTSTITDSHTPDISAAASASTHASLTLERETIHLHPVLEKMAVEAVRLNAADIFISPGFPPSWKIDGKITPAPTKPLTADETAKIAMSTMTMAQRQRFIQELDLNYSIIAKNGVRFRVNAYHEQGRVGMVLRRITTDIPTTESLFLPPVLDELVMKKRGLIILAGPTGSGKSTTMAAMLDYRNANSAGHILTIEDPIEYVHKPKKSIITHREVGVDTLSWDNAMQSALREAPDVVCVGEVRSDESMEYALKLAQTGHLCFFTLHASSANQAIERILNFYPEEQHKQVLMDLALNLVCIIGQRLASKKDGKGRRAVVDLLINTATVQDYIYKGELMQIKELMAKAGNDGMQTFDQCLFQLYADGIIDFDEALRQSDSPNDLRLRINLYEQGEKGAAIFDTGADLNLI</sequence>
<dbReference type="InterPro" id="IPR050921">
    <property type="entry name" value="T4SS_GSP_E_ATPase"/>
</dbReference>
<dbReference type="InterPro" id="IPR001969">
    <property type="entry name" value="Aspartic_peptidase_AS"/>
</dbReference>